<keyword evidence="3" id="KW-1185">Reference proteome</keyword>
<protein>
    <submittedName>
        <fullName evidence="2">AAA family ATPase</fullName>
    </submittedName>
</protein>
<evidence type="ECO:0000313" key="3">
    <source>
        <dbReference type="Proteomes" id="UP000515254"/>
    </source>
</evidence>
<dbReference type="Proteomes" id="UP000515254">
    <property type="component" value="Chromosome"/>
</dbReference>
<feature type="coiled-coil region" evidence="1">
    <location>
        <begin position="374"/>
        <end position="478"/>
    </location>
</feature>
<evidence type="ECO:0000313" key="2">
    <source>
        <dbReference type="EMBL" id="QNH00290.1"/>
    </source>
</evidence>
<dbReference type="Gene3D" id="3.40.50.300">
    <property type="entry name" value="P-loop containing nucleotide triphosphate hydrolases"/>
    <property type="match status" value="2"/>
</dbReference>
<keyword evidence="1" id="KW-0175">Coiled coil</keyword>
<proteinExistence type="predicted"/>
<sequence length="629" mass="71549">MIIRKPTIKINRLLAAKNGQPAYDERFHTGLNILSGCNGGGKTSVVQLLTYGLGYDVKKWKQEAGSCDEVFVECSLNGETVTLHRALQTHRASMQLYFGDLDSGLRAGRAEWFSYPYNVGSKESFSQKLFDILEIPEVKLDASENLTMHQLLRLIYSDQANPPSSIFNTEDFDSAFKREAIGKYLCGLYDDDLYNAKIELGINEKALDKIISEIRAITNVLGKTEISSELYTTEQLRNSYLGEINSIKAEILTRQEEQKAIYKEEKTATNQSAGEIIKIKESLYDTEVTLRDLEYEAEDIRLFLSELNQKLQEINDSMEAGNALSSVAFKVCPCCFSELPDTIDGACSLCGSSEYLSRRNTNMLRMKNEISIQLKESNKIYERKSDLLDELKKKKKALESELRKSITKTVATVSIVNSHREKELFALYTKIGELEQKISDLERTEELRNAITALSSKRQELQNKVNELKSSIELKESLARIRPQEVHDVISDCVISFLKSDSGSEKEFEEASEIEYDFAASRVSVNNKTYFSESSISYLNNAFHLALLKLSLEKDYVRFPRLLILDGIENFGLEDQRSQNLQMNIKKYFENEKIEHQIIVATKTIHPDLNNPDVRVGEHFTKESKSLNV</sequence>
<name>A0ABX6SGP1_9PSED</name>
<evidence type="ECO:0000256" key="1">
    <source>
        <dbReference type="SAM" id="Coils"/>
    </source>
</evidence>
<organism evidence="2 3">
    <name type="scientific">Pseudomonas sediminis</name>
    <dbReference type="NCBI Taxonomy" id="1691904"/>
    <lineage>
        <taxon>Bacteria</taxon>
        <taxon>Pseudomonadati</taxon>
        <taxon>Pseudomonadota</taxon>
        <taxon>Gammaproteobacteria</taxon>
        <taxon>Pseudomonadales</taxon>
        <taxon>Pseudomonadaceae</taxon>
        <taxon>Pseudomonas</taxon>
    </lineage>
</organism>
<dbReference type="RefSeq" id="WP_179545576.1">
    <property type="nucleotide sequence ID" value="NZ_CP060009.1"/>
</dbReference>
<gene>
    <name evidence="2" type="ORF">HNQ25_18620</name>
</gene>
<reference evidence="2 3" key="1">
    <citation type="journal article" date="2020" name="Microbiol. Resour. Announc.">
        <title>Complete genome sequences of four natural Pseudomonas isolates that catabolize a wide range of aromatic compounds relevant to lignin valorization.</title>
        <authorList>
            <person name="Hatmaker E.A."/>
            <person name="Presley G."/>
            <person name="Cannon O."/>
            <person name="Guss A.M."/>
            <person name="Elkins J.G."/>
        </authorList>
    </citation>
    <scope>NUCLEOTIDE SEQUENCE [LARGE SCALE GENOMIC DNA]</scope>
    <source>
        <strain evidence="2 3">B10D7D</strain>
    </source>
</reference>
<accession>A0ABX6SGP1</accession>
<dbReference type="EMBL" id="CP060009">
    <property type="protein sequence ID" value="QNH00290.1"/>
    <property type="molecule type" value="Genomic_DNA"/>
</dbReference>
<dbReference type="InterPro" id="IPR027417">
    <property type="entry name" value="P-loop_NTPase"/>
</dbReference>